<evidence type="ECO:0000259" key="20">
    <source>
        <dbReference type="Pfam" id="PF16212"/>
    </source>
</evidence>
<dbReference type="SFLD" id="SFLDF00027">
    <property type="entry name" value="p-type_atpase"/>
    <property type="match status" value="1"/>
</dbReference>
<dbReference type="InterPro" id="IPR001757">
    <property type="entry name" value="P_typ_ATPase"/>
</dbReference>
<name>A0AAD5XUB3_9FUNG</name>
<evidence type="ECO:0000256" key="12">
    <source>
        <dbReference type="ARBA" id="ARBA00023136"/>
    </source>
</evidence>
<feature type="binding site" evidence="16">
    <location>
        <position position="614"/>
    </location>
    <ligand>
        <name>ATP</name>
        <dbReference type="ChEBI" id="CHEBI:30616"/>
    </ligand>
</feature>
<evidence type="ECO:0000256" key="1">
    <source>
        <dbReference type="ARBA" id="ARBA00004141"/>
    </source>
</evidence>
<feature type="binding site" evidence="16">
    <location>
        <position position="793"/>
    </location>
    <ligand>
        <name>ATP</name>
        <dbReference type="ChEBI" id="CHEBI:30616"/>
    </ligand>
</feature>
<dbReference type="InterPro" id="IPR044492">
    <property type="entry name" value="P_typ_ATPase_HD_dom"/>
</dbReference>
<keyword evidence="10 18" id="KW-1278">Translocase</keyword>
<sequence>MFVSFSMLREAYDDYHRHLHDSKENHTYVQRLKFSSTKSSSGLLGSLTKKKLSLNRPKSEQIFSSGDLNNGCLSWEIVYWKELSVGDIVKVKDKEFIPADLILLKTDNCDGICYIETANLDGETNLKQKQALPVTNDFLVDDVKLMHLKTQIHAESPNGNLYHFEGYLEMGERYPLTASQLLLRGSTLANSGYIIGVATYTGEETKIRMNANEEIRYKSPMVDQTTNKIILAIFCSVLTLAAISTVNMVAWNVSDPWYLRETKNPVTTFFSFVILYNTLIPISLYVTLEMVKLVQIYFINHDLMMYCEASGRCAEANTSSLNEDLGQVQYLFTDKTGTLTENIMIFRKMSSLGLSFSLIDDPKSTLYSEKDFPAKNFIEDIKKLSMEDLSVNFELGVDFLRAIALCHDCSLQKSTEENTLAYQSSSPDEVALVSGAKQLGFTFKSRIVDSVTVEFEGEVGEFKILNILEFSSKRKRMSVIYRFPDGKIILICKGADSVIIDRLDAVFRKQGQSKELFTTSLEHVSRFATEGLRTMLYATKEISETDYEVWSTKYKEAAVSLENRSQLMEALEDEIENDLNFLGATAIEDKLQFQVPETIEKLQRAGIKVWMLTGDKRETAINIGYSCELIKEYSELILFKSCNKEELNTCINNATQTLLDLKTPEQQGILSHPSKHVVAIVDGDSFLVMQQEYIKVVEDVGKSNSSVNKGLLEETLLSKFFRLAVTCSNVICCRFSPSQKSFVVSNVKNMLKKSPDGVIGLYSTPRSFLYSVINVFKMRKVSGVTLAIGDGANDIPMLESAHVGVGITGREGLAASRTSDYAIAQFRFLQPLLFVHGRYSYQRVALFTLGTFYKSVTCYMCQLFFQNWAAWSGTSLFEPWTLSVYNILFSSLPVLVVGMFEKDLNISTLLNVPELYRSGQVNHYYNIPLFIRWVCQGLIHAAIAVIVPFYCYNGGLAYILNGTFLSNRSFGSANNFLQQIFFSDATGKFSESSLISIGTVSYTLVILLVTMKISFLESHNWTIFTFLAAFFSIGGWWLFQAIYSIVWPYLGEFGYDSLGLIFVLGDIQIQIWSISILGSILGLVLIDLNFNVIRDLWVSPWHYVKTDLQRESLKTLLSGNESPKSPYILDDSENENNKKTPLTFLNCSKAARAVCKAWKGEDLTYAAAWFARWESIHNIGPLSPFGLKKKSATIQHHETGNQSCLTKTQD</sequence>
<keyword evidence="4" id="KW-0597">Phosphoprotein</keyword>
<dbReference type="Pfam" id="PF00122">
    <property type="entry name" value="E1-E2_ATPase"/>
    <property type="match status" value="1"/>
</dbReference>
<dbReference type="NCBIfam" id="TIGR01494">
    <property type="entry name" value="ATPase_P-type"/>
    <property type="match status" value="2"/>
</dbReference>
<dbReference type="Gene3D" id="3.40.50.1000">
    <property type="entry name" value="HAD superfamily/HAD-like"/>
    <property type="match status" value="1"/>
</dbReference>
<evidence type="ECO:0000256" key="17">
    <source>
        <dbReference type="PIRSR" id="PIRSR606539-3"/>
    </source>
</evidence>
<comment type="catalytic activity">
    <reaction evidence="13 18">
        <text>ATP + H2O + phospholipidSide 1 = ADP + phosphate + phospholipidSide 2.</text>
        <dbReference type="EC" id="7.6.2.1"/>
    </reaction>
</comment>
<evidence type="ECO:0000256" key="11">
    <source>
        <dbReference type="ARBA" id="ARBA00022989"/>
    </source>
</evidence>
<evidence type="ECO:0000256" key="7">
    <source>
        <dbReference type="ARBA" id="ARBA00022741"/>
    </source>
</evidence>
<dbReference type="Gene3D" id="3.40.1110.10">
    <property type="entry name" value="Calcium-transporting ATPase, cytoplasmic domain N"/>
    <property type="match status" value="1"/>
</dbReference>
<feature type="binding site" evidence="16">
    <location>
        <position position="429"/>
    </location>
    <ligand>
        <name>ATP</name>
        <dbReference type="ChEBI" id="CHEBI:30616"/>
    </ligand>
</feature>
<feature type="transmembrane region" description="Helical" evidence="18">
    <location>
        <begin position="938"/>
        <end position="960"/>
    </location>
</feature>
<evidence type="ECO:0000256" key="5">
    <source>
        <dbReference type="ARBA" id="ARBA00022692"/>
    </source>
</evidence>
<feature type="binding site" evidence="16">
    <location>
        <position position="470"/>
    </location>
    <ligand>
        <name>ATP</name>
        <dbReference type="ChEBI" id="CHEBI:30616"/>
    </ligand>
</feature>
<evidence type="ECO:0000256" key="2">
    <source>
        <dbReference type="ARBA" id="ARBA00004308"/>
    </source>
</evidence>
<feature type="binding site" evidence="16">
    <location>
        <position position="613"/>
    </location>
    <ligand>
        <name>ATP</name>
        <dbReference type="ChEBI" id="CHEBI:30616"/>
    </ligand>
</feature>
<feature type="transmembrane region" description="Helical" evidence="18">
    <location>
        <begin position="1067"/>
        <end position="1086"/>
    </location>
</feature>
<evidence type="ECO:0000256" key="8">
    <source>
        <dbReference type="ARBA" id="ARBA00022840"/>
    </source>
</evidence>
<feature type="binding site" evidence="17">
    <location>
        <position position="336"/>
    </location>
    <ligand>
        <name>Mg(2+)</name>
        <dbReference type="ChEBI" id="CHEBI:18420"/>
    </ligand>
</feature>
<dbReference type="GO" id="GO:0005802">
    <property type="term" value="C:trans-Golgi network"/>
    <property type="evidence" value="ECO:0007669"/>
    <property type="project" value="TreeGrafter"/>
</dbReference>
<feature type="binding site" evidence="16">
    <location>
        <position position="336"/>
    </location>
    <ligand>
        <name>ATP</name>
        <dbReference type="ChEBI" id="CHEBI:30616"/>
    </ligand>
</feature>
<dbReference type="GO" id="GO:0005524">
    <property type="term" value="F:ATP binding"/>
    <property type="evidence" value="ECO:0007669"/>
    <property type="project" value="UniProtKB-UniRule"/>
</dbReference>
<dbReference type="GO" id="GO:0000287">
    <property type="term" value="F:magnesium ion binding"/>
    <property type="evidence" value="ECO:0007669"/>
    <property type="project" value="UniProtKB-UniRule"/>
</dbReference>
<evidence type="ECO:0000256" key="4">
    <source>
        <dbReference type="ARBA" id="ARBA00022553"/>
    </source>
</evidence>
<comment type="subcellular location">
    <subcellularLocation>
        <location evidence="2">Endomembrane system</location>
    </subcellularLocation>
    <subcellularLocation>
        <location evidence="1 18">Membrane</location>
        <topology evidence="1 18">Multi-pass membrane protein</topology>
    </subcellularLocation>
</comment>
<dbReference type="PROSITE" id="PS00154">
    <property type="entry name" value="ATPASE_E1_E2"/>
    <property type="match status" value="1"/>
</dbReference>
<organism evidence="21 22">
    <name type="scientific">Clydaea vesicula</name>
    <dbReference type="NCBI Taxonomy" id="447962"/>
    <lineage>
        <taxon>Eukaryota</taxon>
        <taxon>Fungi</taxon>
        <taxon>Fungi incertae sedis</taxon>
        <taxon>Chytridiomycota</taxon>
        <taxon>Chytridiomycota incertae sedis</taxon>
        <taxon>Chytridiomycetes</taxon>
        <taxon>Lobulomycetales</taxon>
        <taxon>Lobulomycetaceae</taxon>
        <taxon>Clydaea</taxon>
    </lineage>
</organism>
<feature type="transmembrane region" description="Helical" evidence="18">
    <location>
        <begin position="229"/>
        <end position="249"/>
    </location>
</feature>
<dbReference type="InterPro" id="IPR036412">
    <property type="entry name" value="HAD-like_sf"/>
</dbReference>
<dbReference type="FunFam" id="3.40.1110.10:FF:000087">
    <property type="entry name" value="Phospholipid-transporting ATPase"/>
    <property type="match status" value="1"/>
</dbReference>
<dbReference type="PRINTS" id="PR00119">
    <property type="entry name" value="CATATPASE"/>
</dbReference>
<evidence type="ECO:0000313" key="21">
    <source>
        <dbReference type="EMBL" id="KAJ3215202.1"/>
    </source>
</evidence>
<evidence type="ECO:0000313" key="22">
    <source>
        <dbReference type="Proteomes" id="UP001211065"/>
    </source>
</evidence>
<reference evidence="21" key="1">
    <citation type="submission" date="2020-05" db="EMBL/GenBank/DDBJ databases">
        <title>Phylogenomic resolution of chytrid fungi.</title>
        <authorList>
            <person name="Stajich J.E."/>
            <person name="Amses K."/>
            <person name="Simmons R."/>
            <person name="Seto K."/>
            <person name="Myers J."/>
            <person name="Bonds A."/>
            <person name="Quandt C.A."/>
            <person name="Barry K."/>
            <person name="Liu P."/>
            <person name="Grigoriev I."/>
            <person name="Longcore J.E."/>
            <person name="James T.Y."/>
        </authorList>
    </citation>
    <scope>NUCLEOTIDE SEQUENCE</scope>
    <source>
        <strain evidence="21">JEL0476</strain>
    </source>
</reference>
<feature type="transmembrane region" description="Helical" evidence="18">
    <location>
        <begin position="1023"/>
        <end position="1047"/>
    </location>
</feature>
<dbReference type="SUPFAM" id="SSF81660">
    <property type="entry name" value="Metal cation-transporting ATPase, ATP-binding domain N"/>
    <property type="match status" value="1"/>
</dbReference>
<comment type="caution">
    <text evidence="21">The sequence shown here is derived from an EMBL/GenBank/DDBJ whole genome shotgun (WGS) entry which is preliminary data.</text>
</comment>
<dbReference type="GO" id="GO:0005886">
    <property type="term" value="C:plasma membrane"/>
    <property type="evidence" value="ECO:0007669"/>
    <property type="project" value="TreeGrafter"/>
</dbReference>
<dbReference type="SFLD" id="SFLDS00003">
    <property type="entry name" value="Haloacid_Dehalogenase"/>
    <property type="match status" value="1"/>
</dbReference>
<evidence type="ECO:0000256" key="6">
    <source>
        <dbReference type="ARBA" id="ARBA00022723"/>
    </source>
</evidence>
<comment type="similarity">
    <text evidence="3 18">Belongs to the cation transport ATPase (P-type) (TC 3.A.3) family. Type IV subfamily.</text>
</comment>
<feature type="transmembrane region" description="Helical" evidence="18">
    <location>
        <begin position="269"/>
        <end position="288"/>
    </location>
</feature>
<feature type="transmembrane region" description="Helical" evidence="18">
    <location>
        <begin position="993"/>
        <end position="1011"/>
    </location>
</feature>
<feature type="binding site" evidence="16">
    <location>
        <position position="740"/>
    </location>
    <ligand>
        <name>ATP</name>
        <dbReference type="ChEBI" id="CHEBI:30616"/>
    </ligand>
</feature>
<evidence type="ECO:0000256" key="3">
    <source>
        <dbReference type="ARBA" id="ARBA00008109"/>
    </source>
</evidence>
<dbReference type="InterPro" id="IPR023299">
    <property type="entry name" value="ATPase_P-typ_cyto_dom_N"/>
</dbReference>
<dbReference type="EMBL" id="JADGJW010000559">
    <property type="protein sequence ID" value="KAJ3215202.1"/>
    <property type="molecule type" value="Genomic_DNA"/>
</dbReference>
<dbReference type="SUPFAM" id="SSF81665">
    <property type="entry name" value="Calcium ATPase, transmembrane domain M"/>
    <property type="match status" value="1"/>
</dbReference>
<dbReference type="PANTHER" id="PTHR24092:SF174">
    <property type="entry name" value="PHOSPHOLIPID-TRANSPORTING ATPASE DNF3-RELATED"/>
    <property type="match status" value="1"/>
</dbReference>
<dbReference type="InterPro" id="IPR059000">
    <property type="entry name" value="ATPase_P-type_domA"/>
</dbReference>
<feature type="binding site" evidence="17">
    <location>
        <position position="334"/>
    </location>
    <ligand>
        <name>Mg(2+)</name>
        <dbReference type="ChEBI" id="CHEBI:18420"/>
    </ligand>
</feature>
<keyword evidence="7 16" id="KW-0547">Nucleotide-binding</keyword>
<evidence type="ECO:0000256" key="18">
    <source>
        <dbReference type="RuleBase" id="RU362033"/>
    </source>
</evidence>
<dbReference type="GO" id="GO:0016887">
    <property type="term" value="F:ATP hydrolysis activity"/>
    <property type="evidence" value="ECO:0007669"/>
    <property type="project" value="InterPro"/>
</dbReference>
<feature type="domain" description="P-type ATPase A" evidence="19">
    <location>
        <begin position="74"/>
        <end position="207"/>
    </location>
</feature>
<feature type="binding site" evidence="16">
    <location>
        <position position="794"/>
    </location>
    <ligand>
        <name>ATP</name>
        <dbReference type="ChEBI" id="CHEBI:30616"/>
    </ligand>
</feature>
<feature type="binding site" evidence="16">
    <location>
        <position position="335"/>
    </location>
    <ligand>
        <name>ATP</name>
        <dbReference type="ChEBI" id="CHEBI:30616"/>
    </ligand>
</feature>
<gene>
    <name evidence="21" type="primary">ATP8A1</name>
    <name evidence="21" type="ORF">HK099_006460</name>
</gene>
<dbReference type="NCBIfam" id="TIGR01652">
    <property type="entry name" value="ATPase-Plipid"/>
    <property type="match status" value="1"/>
</dbReference>
<keyword evidence="12 18" id="KW-0472">Membrane</keyword>
<feature type="domain" description="P-type ATPase C-terminal" evidence="20">
    <location>
        <begin position="817"/>
        <end position="957"/>
    </location>
</feature>
<dbReference type="Proteomes" id="UP001211065">
    <property type="component" value="Unassembled WGS sequence"/>
</dbReference>
<feature type="binding site" evidence="16">
    <location>
        <position position="533"/>
    </location>
    <ligand>
        <name>ATP</name>
        <dbReference type="ChEBI" id="CHEBI:30616"/>
    </ligand>
</feature>
<feature type="binding site" evidence="17">
    <location>
        <position position="794"/>
    </location>
    <ligand>
        <name>Mg(2+)</name>
        <dbReference type="ChEBI" id="CHEBI:18420"/>
    </ligand>
</feature>
<comment type="catalytic activity">
    <reaction evidence="14">
        <text>a 1,2-diacyl-sn-glycero-3-phosphoethanolamine(out) + ATP + H2O = a 1,2-diacyl-sn-glycero-3-phosphoethanolamine(in) + ADP + phosphate + H(+)</text>
        <dbReference type="Rhea" id="RHEA:66132"/>
        <dbReference type="ChEBI" id="CHEBI:15377"/>
        <dbReference type="ChEBI" id="CHEBI:15378"/>
        <dbReference type="ChEBI" id="CHEBI:30616"/>
        <dbReference type="ChEBI" id="CHEBI:43474"/>
        <dbReference type="ChEBI" id="CHEBI:64612"/>
        <dbReference type="ChEBI" id="CHEBI:456216"/>
    </reaction>
    <physiologicalReaction direction="left-to-right" evidence="14">
        <dbReference type="Rhea" id="RHEA:66133"/>
    </physiologicalReaction>
</comment>
<dbReference type="SFLD" id="SFLDG00002">
    <property type="entry name" value="C1.7:_P-type_atpase_like"/>
    <property type="match status" value="1"/>
</dbReference>
<keyword evidence="22" id="KW-1185">Reference proteome</keyword>
<dbReference type="GO" id="GO:0006892">
    <property type="term" value="P:post-Golgi vesicle-mediated transport"/>
    <property type="evidence" value="ECO:0007669"/>
    <property type="project" value="TreeGrafter"/>
</dbReference>
<dbReference type="Pfam" id="PF16212">
    <property type="entry name" value="PhoLip_ATPase_C"/>
    <property type="match status" value="2"/>
</dbReference>
<dbReference type="GO" id="GO:0140326">
    <property type="term" value="F:ATPase-coupled intramembrane lipid transporter activity"/>
    <property type="evidence" value="ECO:0007669"/>
    <property type="project" value="UniProtKB-EC"/>
</dbReference>
<feature type="binding site" evidence="16">
    <location>
        <position position="493"/>
    </location>
    <ligand>
        <name>ATP</name>
        <dbReference type="ChEBI" id="CHEBI:30616"/>
    </ligand>
</feature>
<dbReference type="GO" id="GO:0045332">
    <property type="term" value="P:phospholipid translocation"/>
    <property type="evidence" value="ECO:0007669"/>
    <property type="project" value="TreeGrafter"/>
</dbReference>
<keyword evidence="5 18" id="KW-0812">Transmembrane</keyword>
<dbReference type="InterPro" id="IPR023298">
    <property type="entry name" value="ATPase_P-typ_TM_dom_sf"/>
</dbReference>
<keyword evidence="8 16" id="KW-0067">ATP-binding</keyword>
<feature type="binding site" evidence="16">
    <location>
        <position position="615"/>
    </location>
    <ligand>
        <name>ATP</name>
        <dbReference type="ChEBI" id="CHEBI:30616"/>
    </ligand>
</feature>
<feature type="binding site" evidence="17">
    <location>
        <position position="790"/>
    </location>
    <ligand>
        <name>Mg(2+)</name>
        <dbReference type="ChEBI" id="CHEBI:18420"/>
    </ligand>
</feature>
<evidence type="ECO:0000256" key="15">
    <source>
        <dbReference type="PIRSR" id="PIRSR606539-1"/>
    </source>
</evidence>
<keyword evidence="11 18" id="KW-1133">Transmembrane helix</keyword>
<dbReference type="EC" id="7.6.2.1" evidence="18"/>
<dbReference type="SUPFAM" id="SSF56784">
    <property type="entry name" value="HAD-like"/>
    <property type="match status" value="1"/>
</dbReference>
<proteinExistence type="inferred from homology"/>
<dbReference type="InterPro" id="IPR032630">
    <property type="entry name" value="P_typ_ATPase_c"/>
</dbReference>
<evidence type="ECO:0000256" key="14">
    <source>
        <dbReference type="ARBA" id="ARBA00049128"/>
    </source>
</evidence>
<feature type="binding site" evidence="16">
    <location>
        <position position="334"/>
    </location>
    <ligand>
        <name>ATP</name>
        <dbReference type="ChEBI" id="CHEBI:30616"/>
    </ligand>
</feature>
<evidence type="ECO:0000259" key="19">
    <source>
        <dbReference type="Pfam" id="PF00122"/>
    </source>
</evidence>
<keyword evidence="6 17" id="KW-0479">Metal-binding</keyword>
<keyword evidence="9 17" id="KW-0460">Magnesium</keyword>
<feature type="binding site" evidence="16">
    <location>
        <position position="734"/>
    </location>
    <ligand>
        <name>ATP</name>
        <dbReference type="ChEBI" id="CHEBI:30616"/>
    </ligand>
</feature>
<dbReference type="InterPro" id="IPR006539">
    <property type="entry name" value="P-type_ATPase_IV"/>
</dbReference>
<dbReference type="Gene3D" id="2.70.150.10">
    <property type="entry name" value="Calcium-transporting ATPase, cytoplasmic transduction domain A"/>
    <property type="match status" value="1"/>
</dbReference>
<dbReference type="InterPro" id="IPR023214">
    <property type="entry name" value="HAD_sf"/>
</dbReference>
<dbReference type="SUPFAM" id="SSF81653">
    <property type="entry name" value="Calcium ATPase, transduction domain A"/>
    <property type="match status" value="1"/>
</dbReference>
<dbReference type="PANTHER" id="PTHR24092">
    <property type="entry name" value="PROBABLE PHOSPHOLIPID-TRANSPORTING ATPASE"/>
    <property type="match status" value="1"/>
</dbReference>
<feature type="domain" description="P-type ATPase C-terminal" evidence="20">
    <location>
        <begin position="959"/>
        <end position="1097"/>
    </location>
</feature>
<accession>A0AAD5XUB3</accession>
<feature type="transmembrane region" description="Helical" evidence="18">
    <location>
        <begin position="880"/>
        <end position="900"/>
    </location>
</feature>
<feature type="active site" description="4-aspartylphosphate intermediate" evidence="15">
    <location>
        <position position="334"/>
    </location>
</feature>
<dbReference type="Pfam" id="PF13246">
    <property type="entry name" value="Cation_ATPase"/>
    <property type="match status" value="1"/>
</dbReference>
<feature type="transmembrane region" description="Helical" evidence="18">
    <location>
        <begin position="844"/>
        <end position="865"/>
    </location>
</feature>
<dbReference type="GO" id="GO:0032456">
    <property type="term" value="P:endocytic recycling"/>
    <property type="evidence" value="ECO:0007669"/>
    <property type="project" value="TreeGrafter"/>
</dbReference>
<evidence type="ECO:0000256" key="10">
    <source>
        <dbReference type="ARBA" id="ARBA00022967"/>
    </source>
</evidence>
<comment type="cofactor">
    <cofactor evidence="17">
        <name>Mg(2+)</name>
        <dbReference type="ChEBI" id="CHEBI:18420"/>
    </cofactor>
</comment>
<protein>
    <recommendedName>
        <fullName evidence="18">Phospholipid-transporting ATPase</fullName>
        <ecNumber evidence="18">7.6.2.1</ecNumber>
    </recommendedName>
</protein>
<dbReference type="AlphaFoldDB" id="A0AAD5XUB3"/>
<dbReference type="InterPro" id="IPR018303">
    <property type="entry name" value="ATPase_P-typ_P_site"/>
</dbReference>
<evidence type="ECO:0000256" key="13">
    <source>
        <dbReference type="ARBA" id="ARBA00034036"/>
    </source>
</evidence>
<evidence type="ECO:0000256" key="9">
    <source>
        <dbReference type="ARBA" id="ARBA00022842"/>
    </source>
</evidence>
<dbReference type="InterPro" id="IPR008250">
    <property type="entry name" value="ATPase_P-typ_transduc_dom_A_sf"/>
</dbReference>
<evidence type="ECO:0000256" key="16">
    <source>
        <dbReference type="PIRSR" id="PIRSR606539-2"/>
    </source>
</evidence>